<feature type="non-terminal residue" evidence="2">
    <location>
        <position position="1"/>
    </location>
</feature>
<feature type="compositionally biased region" description="Polar residues" evidence="1">
    <location>
        <begin position="1"/>
        <end position="24"/>
    </location>
</feature>
<evidence type="ECO:0000313" key="2">
    <source>
        <dbReference type="EMBL" id="CAI0418931.1"/>
    </source>
</evidence>
<feature type="non-terminal residue" evidence="2">
    <location>
        <position position="91"/>
    </location>
</feature>
<sequence>QVSYTEPDQRRVNNLPSSTSSQIRHGSDGLRCIDVDRLLEEQRAGDSWERNLRRWVWGGSFGVRLRWTSVECWVLFCLGVSIYGFGDIVLG</sequence>
<proteinExistence type="predicted"/>
<reference evidence="2" key="1">
    <citation type="submission" date="2022-08" db="EMBL/GenBank/DDBJ databases">
        <authorList>
            <person name="Gutierrez-Valencia J."/>
        </authorList>
    </citation>
    <scope>NUCLEOTIDE SEQUENCE</scope>
</reference>
<keyword evidence="3" id="KW-1185">Reference proteome</keyword>
<dbReference type="EMBL" id="CAMGYJ010000005">
    <property type="protein sequence ID" value="CAI0418931.1"/>
    <property type="molecule type" value="Genomic_DNA"/>
</dbReference>
<dbReference type="Proteomes" id="UP001154282">
    <property type="component" value="Unassembled WGS sequence"/>
</dbReference>
<feature type="region of interest" description="Disordered" evidence="1">
    <location>
        <begin position="1"/>
        <end position="26"/>
    </location>
</feature>
<protein>
    <submittedName>
        <fullName evidence="2">Uncharacterized protein</fullName>
    </submittedName>
</protein>
<gene>
    <name evidence="2" type="ORF">LITE_LOCUS17805</name>
</gene>
<accession>A0AAV0KDC4</accession>
<evidence type="ECO:0000256" key="1">
    <source>
        <dbReference type="SAM" id="MobiDB-lite"/>
    </source>
</evidence>
<name>A0AAV0KDC4_9ROSI</name>
<dbReference type="AlphaFoldDB" id="A0AAV0KDC4"/>
<organism evidence="2 3">
    <name type="scientific">Linum tenue</name>
    <dbReference type="NCBI Taxonomy" id="586396"/>
    <lineage>
        <taxon>Eukaryota</taxon>
        <taxon>Viridiplantae</taxon>
        <taxon>Streptophyta</taxon>
        <taxon>Embryophyta</taxon>
        <taxon>Tracheophyta</taxon>
        <taxon>Spermatophyta</taxon>
        <taxon>Magnoliopsida</taxon>
        <taxon>eudicotyledons</taxon>
        <taxon>Gunneridae</taxon>
        <taxon>Pentapetalae</taxon>
        <taxon>rosids</taxon>
        <taxon>fabids</taxon>
        <taxon>Malpighiales</taxon>
        <taxon>Linaceae</taxon>
        <taxon>Linum</taxon>
    </lineage>
</organism>
<evidence type="ECO:0000313" key="3">
    <source>
        <dbReference type="Proteomes" id="UP001154282"/>
    </source>
</evidence>
<comment type="caution">
    <text evidence="2">The sequence shown here is derived from an EMBL/GenBank/DDBJ whole genome shotgun (WGS) entry which is preliminary data.</text>
</comment>